<dbReference type="InterPro" id="IPR036318">
    <property type="entry name" value="FAD-bd_PCMH-like_sf"/>
</dbReference>
<comment type="cofactor">
    <cofactor evidence="1">
        <name>FAD</name>
        <dbReference type="ChEBI" id="CHEBI:57692"/>
    </cofactor>
</comment>
<dbReference type="PROSITE" id="PS51387">
    <property type="entry name" value="FAD_PCMH"/>
    <property type="match status" value="1"/>
</dbReference>
<organism evidence="4 5">
    <name type="scientific">Acidiferrimicrobium australe</name>
    <dbReference type="NCBI Taxonomy" id="2664430"/>
    <lineage>
        <taxon>Bacteria</taxon>
        <taxon>Bacillati</taxon>
        <taxon>Actinomycetota</taxon>
        <taxon>Acidimicrobiia</taxon>
        <taxon>Acidimicrobiales</taxon>
        <taxon>Acidimicrobiaceae</taxon>
        <taxon>Acidiferrimicrobium</taxon>
    </lineage>
</organism>
<evidence type="ECO:0000313" key="5">
    <source>
        <dbReference type="Proteomes" id="UP000437736"/>
    </source>
</evidence>
<evidence type="ECO:0000259" key="3">
    <source>
        <dbReference type="PROSITE" id="PS51387"/>
    </source>
</evidence>
<gene>
    <name evidence="4" type="ORF">GHK86_19825</name>
</gene>
<dbReference type="InterPro" id="IPR016166">
    <property type="entry name" value="FAD-bd_PCMH"/>
</dbReference>
<dbReference type="Gene3D" id="3.30.43.10">
    <property type="entry name" value="Uridine Diphospho-n-acetylenolpyruvylglucosamine Reductase, domain 2"/>
    <property type="match status" value="1"/>
</dbReference>
<evidence type="ECO:0000256" key="2">
    <source>
        <dbReference type="ARBA" id="ARBA00023002"/>
    </source>
</evidence>
<dbReference type="EMBL" id="WJHE01001330">
    <property type="protein sequence ID" value="MST34964.1"/>
    <property type="molecule type" value="Genomic_DNA"/>
</dbReference>
<evidence type="ECO:0000313" key="4">
    <source>
        <dbReference type="EMBL" id="MST34964.1"/>
    </source>
</evidence>
<dbReference type="Pfam" id="PF01565">
    <property type="entry name" value="FAD_binding_4"/>
    <property type="match status" value="1"/>
</dbReference>
<protein>
    <submittedName>
        <fullName evidence="4">FAD-binding protein</fullName>
    </submittedName>
</protein>
<dbReference type="PANTHER" id="PTHR43716">
    <property type="entry name" value="D-2-HYDROXYGLUTARATE DEHYDROGENASE, MITOCHONDRIAL"/>
    <property type="match status" value="1"/>
</dbReference>
<dbReference type="InterPro" id="IPR006094">
    <property type="entry name" value="Oxid_FAD_bind_N"/>
</dbReference>
<dbReference type="Proteomes" id="UP000437736">
    <property type="component" value="Unassembled WGS sequence"/>
</dbReference>
<dbReference type="PANTHER" id="PTHR43716:SF1">
    <property type="entry name" value="D-2-HYDROXYGLUTARATE DEHYDROGENASE, MITOCHONDRIAL"/>
    <property type="match status" value="1"/>
</dbReference>
<dbReference type="SUPFAM" id="SSF56176">
    <property type="entry name" value="FAD-binding/transporter-associated domain-like"/>
    <property type="match status" value="1"/>
</dbReference>
<reference evidence="4 5" key="1">
    <citation type="submission" date="2019-11" db="EMBL/GenBank/DDBJ databases">
        <title>Acidiferrimicrobium australis gen. nov., sp. nov., an acidophilic and obligately heterotrophic, member of the Actinobacteria that catalyses dissimilatory oxido- reduction of iron isolated from metal-rich acidic water in Chile.</title>
        <authorList>
            <person name="Gonzalez D."/>
            <person name="Huber K."/>
            <person name="Hedrich S."/>
            <person name="Rojas-Villalobos C."/>
            <person name="Quatrini R."/>
            <person name="Dinamarca M.A."/>
            <person name="Schwarz A."/>
            <person name="Canales C."/>
            <person name="Nancucheo I."/>
        </authorList>
    </citation>
    <scope>NUCLEOTIDE SEQUENCE [LARGE SCALE GENOMIC DNA]</scope>
    <source>
        <strain evidence="4 5">USS-CCA1</strain>
    </source>
</reference>
<evidence type="ECO:0000256" key="1">
    <source>
        <dbReference type="ARBA" id="ARBA00001974"/>
    </source>
</evidence>
<proteinExistence type="predicted"/>
<accession>A0ABW9QYL6</accession>
<feature type="non-terminal residue" evidence="4">
    <location>
        <position position="63"/>
    </location>
</feature>
<keyword evidence="2" id="KW-0560">Oxidoreductase</keyword>
<sequence length="63" mass="6110">MGRRRGAAVAVVRPGDTAEVAAVVAACAGAGVAVVPQGGNTGLVAGGIPRGGEVVVSTRRLDW</sequence>
<dbReference type="InterPro" id="IPR016167">
    <property type="entry name" value="FAD-bd_PCMH_sub1"/>
</dbReference>
<keyword evidence="5" id="KW-1185">Reference proteome</keyword>
<name>A0ABW9QYL6_9ACTN</name>
<dbReference type="InterPro" id="IPR051264">
    <property type="entry name" value="FAD-oxidored/transferase_4"/>
</dbReference>
<comment type="caution">
    <text evidence="4">The sequence shown here is derived from an EMBL/GenBank/DDBJ whole genome shotgun (WGS) entry which is preliminary data.</text>
</comment>
<feature type="domain" description="FAD-binding PCMH-type" evidence="3">
    <location>
        <begin position="4"/>
        <end position="63"/>
    </location>
</feature>